<dbReference type="AlphaFoldDB" id="A0AAV4N229"/>
<sequence>MADEFAVEVLYLLCPKIDLLQEEAEVLAITNKWRQQRLIGDTGRNTWKEKDYEARIITPKFSEVNASSPEMEAFPAVEFLFLSHTSKNPFEPLLIKWILPPRKRNKWLFPKRKGRKRLSLLLILKVTTSLFEFNRKRSFPVQ</sequence>
<dbReference type="Proteomes" id="UP001054945">
    <property type="component" value="Unassembled WGS sequence"/>
</dbReference>
<name>A0AAV4N229_CAEEX</name>
<accession>A0AAV4N229</accession>
<proteinExistence type="predicted"/>
<gene>
    <name evidence="1" type="ORF">CEXT_527281</name>
</gene>
<dbReference type="EMBL" id="BPLR01020439">
    <property type="protein sequence ID" value="GIX78774.1"/>
    <property type="molecule type" value="Genomic_DNA"/>
</dbReference>
<organism evidence="1 2">
    <name type="scientific">Caerostris extrusa</name>
    <name type="common">Bark spider</name>
    <name type="synonym">Caerostris bankana</name>
    <dbReference type="NCBI Taxonomy" id="172846"/>
    <lineage>
        <taxon>Eukaryota</taxon>
        <taxon>Metazoa</taxon>
        <taxon>Ecdysozoa</taxon>
        <taxon>Arthropoda</taxon>
        <taxon>Chelicerata</taxon>
        <taxon>Arachnida</taxon>
        <taxon>Araneae</taxon>
        <taxon>Araneomorphae</taxon>
        <taxon>Entelegynae</taxon>
        <taxon>Araneoidea</taxon>
        <taxon>Araneidae</taxon>
        <taxon>Caerostris</taxon>
    </lineage>
</organism>
<reference evidence="1 2" key="1">
    <citation type="submission" date="2021-06" db="EMBL/GenBank/DDBJ databases">
        <title>Caerostris extrusa draft genome.</title>
        <authorList>
            <person name="Kono N."/>
            <person name="Arakawa K."/>
        </authorList>
    </citation>
    <scope>NUCLEOTIDE SEQUENCE [LARGE SCALE GENOMIC DNA]</scope>
</reference>
<protein>
    <submittedName>
        <fullName evidence="1">Uncharacterized protein</fullName>
    </submittedName>
</protein>
<keyword evidence="2" id="KW-1185">Reference proteome</keyword>
<comment type="caution">
    <text evidence="1">The sequence shown here is derived from an EMBL/GenBank/DDBJ whole genome shotgun (WGS) entry which is preliminary data.</text>
</comment>
<evidence type="ECO:0000313" key="2">
    <source>
        <dbReference type="Proteomes" id="UP001054945"/>
    </source>
</evidence>
<evidence type="ECO:0000313" key="1">
    <source>
        <dbReference type="EMBL" id="GIX78774.1"/>
    </source>
</evidence>